<dbReference type="KEGG" id="xal:XALC_0180"/>
<evidence type="ECO:0000313" key="1">
    <source>
        <dbReference type="EMBL" id="CBA14726.1"/>
    </source>
</evidence>
<dbReference type="AlphaFoldDB" id="D2U8S0"/>
<name>D2U8S0_XANAP</name>
<dbReference type="STRING" id="380358.XALC_0180"/>
<gene>
    <name evidence="1" type="ordered locus">XALc_0180</name>
</gene>
<sequence>MNGQLVQFPRKYQLRRLKSACLIAAGIGWNVSGTRAWMIEKAYSQFALNYLSEIAREIRTQKAMEARNG</sequence>
<evidence type="ECO:0000313" key="2">
    <source>
        <dbReference type="Proteomes" id="UP000001890"/>
    </source>
</evidence>
<keyword evidence="2" id="KW-1185">Reference proteome</keyword>
<organism evidence="1 2">
    <name type="scientific">Xanthomonas albilineans (strain GPE PC73 / CFBP 7063)</name>
    <dbReference type="NCBI Taxonomy" id="380358"/>
    <lineage>
        <taxon>Bacteria</taxon>
        <taxon>Pseudomonadati</taxon>
        <taxon>Pseudomonadota</taxon>
        <taxon>Gammaproteobacteria</taxon>
        <taxon>Lysobacterales</taxon>
        <taxon>Lysobacteraceae</taxon>
        <taxon>Xanthomonas</taxon>
    </lineage>
</organism>
<accession>D2U8S0</accession>
<protein>
    <submittedName>
        <fullName evidence="1">Uncharacterized protein</fullName>
    </submittedName>
</protein>
<proteinExistence type="predicted"/>
<reference evidence="1 2" key="1">
    <citation type="journal article" date="2009" name="BMC Genomics">
        <title>The complete genome sequence of Xanthomonas albilineans provides new insights into the reductive genome evolution of the xylem-limited Xanthomonadaceae.</title>
        <authorList>
            <person name="Pieretti I."/>
            <person name="Royer M."/>
            <person name="Barbe V."/>
            <person name="Carrere S."/>
            <person name="Koebnik R."/>
            <person name="Cociancich S."/>
            <person name="Couloux A."/>
            <person name="Darrasse A."/>
            <person name="Gouzy J."/>
            <person name="Jacques M.A."/>
            <person name="Lauber E."/>
            <person name="Manceau C."/>
            <person name="Mangenot S."/>
            <person name="Poussier S."/>
            <person name="Segurens B."/>
            <person name="Szurek B."/>
            <person name="Verdier V."/>
            <person name="Arlat M."/>
            <person name="Rott P."/>
        </authorList>
    </citation>
    <scope>NUCLEOTIDE SEQUENCE [LARGE SCALE GENOMIC DNA]</scope>
    <source>
        <strain evidence="2">GPE PC73 / CFBP 7063</strain>
    </source>
</reference>
<dbReference type="EMBL" id="FP565176">
    <property type="protein sequence ID" value="CBA14726.1"/>
    <property type="molecule type" value="Genomic_DNA"/>
</dbReference>
<dbReference type="Proteomes" id="UP000001890">
    <property type="component" value="Chromosome"/>
</dbReference>